<dbReference type="PANTHER" id="PTHR31104">
    <property type="entry name" value="PEPTIDE-N4-(N-ACETYL-BETA-GLUCOSAMINYL)ASPARAGINE AMIDASE A PROTEIN"/>
    <property type="match status" value="1"/>
</dbReference>
<organism evidence="4 5">
    <name type="scientific">Luteipulveratus flavus</name>
    <dbReference type="NCBI Taxonomy" id="3031728"/>
    <lineage>
        <taxon>Bacteria</taxon>
        <taxon>Bacillati</taxon>
        <taxon>Actinomycetota</taxon>
        <taxon>Actinomycetes</taxon>
        <taxon>Micrococcales</taxon>
        <taxon>Dermacoccaceae</taxon>
        <taxon>Luteipulveratus</taxon>
    </lineage>
</organism>
<evidence type="ECO:0000256" key="1">
    <source>
        <dbReference type="SAM" id="MobiDB-lite"/>
    </source>
</evidence>
<evidence type="ECO:0000259" key="3">
    <source>
        <dbReference type="Pfam" id="PF12222"/>
    </source>
</evidence>
<dbReference type="EMBL" id="JAROAV010000033">
    <property type="protein sequence ID" value="MDF8265239.1"/>
    <property type="molecule type" value="Genomic_DNA"/>
</dbReference>
<evidence type="ECO:0000256" key="2">
    <source>
        <dbReference type="SAM" id="SignalP"/>
    </source>
</evidence>
<feature type="signal peptide" evidence="2">
    <location>
        <begin position="1"/>
        <end position="26"/>
    </location>
</feature>
<gene>
    <name evidence="4" type="ORF">P4R38_13365</name>
</gene>
<accession>A0ABT6CB05</accession>
<feature type="region of interest" description="Disordered" evidence="1">
    <location>
        <begin position="30"/>
        <end position="52"/>
    </location>
</feature>
<comment type="caution">
    <text evidence="4">The sequence shown here is derived from an EMBL/GenBank/DDBJ whole genome shotgun (WGS) entry which is preliminary data.</text>
</comment>
<dbReference type="Proteomes" id="UP001528912">
    <property type="component" value="Unassembled WGS sequence"/>
</dbReference>
<dbReference type="Pfam" id="PF12222">
    <property type="entry name" value="PNGaseA"/>
    <property type="match status" value="1"/>
</dbReference>
<keyword evidence="2" id="KW-0732">Signal</keyword>
<evidence type="ECO:0000313" key="5">
    <source>
        <dbReference type="Proteomes" id="UP001528912"/>
    </source>
</evidence>
<dbReference type="InterPro" id="IPR021102">
    <property type="entry name" value="PNGase_A"/>
</dbReference>
<feature type="domain" description="Peptide N-acetyl-beta-D-glucosaminyl asparaginase amidase A N-terminal" evidence="3">
    <location>
        <begin position="52"/>
        <end position="349"/>
    </location>
</feature>
<protein>
    <recommendedName>
        <fullName evidence="3">Peptide N-acetyl-beta-D-glucosaminyl asparaginase amidase A N-terminal domain-containing protein</fullName>
    </recommendedName>
</protein>
<proteinExistence type="predicted"/>
<evidence type="ECO:0000313" key="4">
    <source>
        <dbReference type="EMBL" id="MDF8265239.1"/>
    </source>
</evidence>
<reference evidence="4 5" key="1">
    <citation type="submission" date="2023-03" db="EMBL/GenBank/DDBJ databases">
        <title>YIM 133296 draft genome.</title>
        <authorList>
            <person name="Xiong L."/>
        </authorList>
    </citation>
    <scope>NUCLEOTIDE SEQUENCE [LARGE SCALE GENOMIC DNA]</scope>
    <source>
        <strain evidence="4 5">YIM 133296</strain>
    </source>
</reference>
<keyword evidence="5" id="KW-1185">Reference proteome</keyword>
<name>A0ABT6CB05_9MICO</name>
<feature type="chain" id="PRO_5045526119" description="Peptide N-acetyl-beta-D-glucosaminyl asparaginase amidase A N-terminal domain-containing protein" evidence="2">
    <location>
        <begin position="27"/>
        <end position="545"/>
    </location>
</feature>
<sequence length="545" mass="58736">MRFVRSLAAVAGALALSVAGVPTAHADPVPPYFGSDHADPRTADQPVARPDTASCTTRIVDHGFRDYNVYRSAFAPPASCRGDWSKVVLTLHGAVKGRQFDRLGWLKVGGVPIFKTSTPEPSADGIQWSVERDVTAYASLLRSPQDVQMYLGNTVDSTYTGVLDVTVDLTFYGTSAVWPKATTAERVQPLADEVGGAGDTHGTLTVAPNTERLVADVYATGSGGGCEEFWYTAAPTTSDDPDYWCRTADGPWRELQVYVDGRLAGIATPYPHIYTGGWSNPYLWYVLPAPRAFDITPVQLDLTPFVGTMTDGRAHRVSIKVRGADGGGWDVPAAFRSWQDEGSTRVTGSVRTVEESAPSVTNTVGRDGAYFTADLDGSHSLTTSGQVHTSRGTVTTTVVRSVGERTHHFWSDGETTDGQSTSMSDQGFVRTAVGPGVPTFQRFRYGYRLDGRIDIDDAGDLTTKISLADTGSDESKQGPSRGAWHTWDHRYAGEATWSTTVPRDQRRATGASSHDFTDRSANGCWHGVIATRNGAVTQETGSTRC</sequence>
<dbReference type="InterPro" id="IPR056948">
    <property type="entry name" value="PNGaseA_N"/>
</dbReference>
<dbReference type="RefSeq" id="WP_277192559.1">
    <property type="nucleotide sequence ID" value="NZ_JAROAV010000033.1"/>
</dbReference>